<dbReference type="STRING" id="441112.SAMN04488094_102503"/>
<gene>
    <name evidence="2" type="ORF">SAMN04488094_102503</name>
</gene>
<dbReference type="InterPro" id="IPR049021">
    <property type="entry name" value="AmiR_N"/>
</dbReference>
<dbReference type="PROSITE" id="PS50921">
    <property type="entry name" value="ANTAR"/>
    <property type="match status" value="1"/>
</dbReference>
<evidence type="ECO:0000313" key="2">
    <source>
        <dbReference type="EMBL" id="SFC09118.1"/>
    </source>
</evidence>
<dbReference type="InterPro" id="IPR036388">
    <property type="entry name" value="WH-like_DNA-bd_sf"/>
</dbReference>
<dbReference type="EMBL" id="FOLG01000002">
    <property type="protein sequence ID" value="SFC09118.1"/>
    <property type="molecule type" value="Genomic_DNA"/>
</dbReference>
<evidence type="ECO:0000313" key="3">
    <source>
        <dbReference type="Proteomes" id="UP000198728"/>
    </source>
</evidence>
<dbReference type="Proteomes" id="UP000198728">
    <property type="component" value="Unassembled WGS sequence"/>
</dbReference>
<organism evidence="2 3">
    <name type="scientific">Tropicimonas isoalkanivorans</name>
    <dbReference type="NCBI Taxonomy" id="441112"/>
    <lineage>
        <taxon>Bacteria</taxon>
        <taxon>Pseudomonadati</taxon>
        <taxon>Pseudomonadota</taxon>
        <taxon>Alphaproteobacteria</taxon>
        <taxon>Rhodobacterales</taxon>
        <taxon>Roseobacteraceae</taxon>
        <taxon>Tropicimonas</taxon>
    </lineage>
</organism>
<evidence type="ECO:0000259" key="1">
    <source>
        <dbReference type="PROSITE" id="PS50921"/>
    </source>
</evidence>
<dbReference type="Gene3D" id="3.40.50.2300">
    <property type="match status" value="1"/>
</dbReference>
<dbReference type="SMART" id="SM01012">
    <property type="entry name" value="ANTAR"/>
    <property type="match status" value="1"/>
</dbReference>
<feature type="domain" description="ANTAR" evidence="1">
    <location>
        <begin position="124"/>
        <end position="185"/>
    </location>
</feature>
<dbReference type="SUPFAM" id="SSF52172">
    <property type="entry name" value="CheY-like"/>
    <property type="match status" value="1"/>
</dbReference>
<name>A0A1I1GGY8_9RHOB</name>
<keyword evidence="3" id="KW-1185">Reference proteome</keyword>
<protein>
    <submittedName>
        <fullName evidence="2">Two-component response regulator, AmiR/NasT family, consists of REC and RNA-binding antiterminator (ANTAR) domains</fullName>
    </submittedName>
</protein>
<dbReference type="Gene3D" id="1.10.10.10">
    <property type="entry name" value="Winged helix-like DNA-binding domain superfamily/Winged helix DNA-binding domain"/>
    <property type="match status" value="1"/>
</dbReference>
<reference evidence="2 3" key="1">
    <citation type="submission" date="2016-10" db="EMBL/GenBank/DDBJ databases">
        <authorList>
            <person name="de Groot N.N."/>
        </authorList>
    </citation>
    <scope>NUCLEOTIDE SEQUENCE [LARGE SCALE GENOMIC DNA]</scope>
    <source>
        <strain evidence="2 3">DSM 19548</strain>
    </source>
</reference>
<dbReference type="InterPro" id="IPR011006">
    <property type="entry name" value="CheY-like_superfamily"/>
</dbReference>
<dbReference type="Pfam" id="PF21332">
    <property type="entry name" value="AmiR_N"/>
    <property type="match status" value="1"/>
</dbReference>
<proteinExistence type="predicted"/>
<dbReference type="GO" id="GO:0003723">
    <property type="term" value="F:RNA binding"/>
    <property type="evidence" value="ECO:0007669"/>
    <property type="project" value="InterPro"/>
</dbReference>
<dbReference type="OrthoDB" id="6159164at2"/>
<sequence>MSPALELNFSGRTAVILHPAESVRAQLSDRLAALGLTGAGHWPDAAEAILKADFLFVDVDTGHDEQIPWEAGCSPIPMIGLIRSESPGRLSWALRQNFDAFLSQAAPGLVYSTLVVASAKCAERRGNAERAAEAARRAGQRHVLIRAVLLLMQEEAIDEMAALKRLRALAMVERLPLEDAAAKLLDTTDGKRAGKWS</sequence>
<dbReference type="AlphaFoldDB" id="A0A1I1GGY8"/>
<dbReference type="RefSeq" id="WP_093359842.1">
    <property type="nucleotide sequence ID" value="NZ_FOLG01000002.1"/>
</dbReference>
<dbReference type="InterPro" id="IPR005561">
    <property type="entry name" value="ANTAR"/>
</dbReference>
<accession>A0A1I1GGY8</accession>